<accession>A0A929MRB0</accession>
<protein>
    <submittedName>
        <fullName evidence="1">16S rRNA (Cytosine(967)-C(5))-methyltransferase RsmB</fullName>
    </submittedName>
</protein>
<comment type="caution">
    <text evidence="1">The sequence shown here is derived from an EMBL/GenBank/DDBJ whole genome shotgun (WGS) entry which is preliminary data.</text>
</comment>
<dbReference type="InterPro" id="IPR035926">
    <property type="entry name" value="NusB-like_sf"/>
</dbReference>
<proteinExistence type="predicted"/>
<dbReference type="EMBL" id="JABZFV010000420">
    <property type="protein sequence ID" value="MBF0935829.1"/>
    <property type="molecule type" value="Genomic_DNA"/>
</dbReference>
<reference evidence="1" key="1">
    <citation type="submission" date="2020-04" db="EMBL/GenBank/DDBJ databases">
        <title>Deep metagenomics examines the oral microbiome during advanced dental caries in children, revealing novel taxa and co-occurrences with host molecules.</title>
        <authorList>
            <person name="Baker J.L."/>
            <person name="Morton J.T."/>
            <person name="Dinis M."/>
            <person name="Alvarez R."/>
            <person name="Tran N.C."/>
            <person name="Knight R."/>
            <person name="Edlund A."/>
        </authorList>
    </citation>
    <scope>NUCLEOTIDE SEQUENCE</scope>
    <source>
        <strain evidence="1">JCVI_23_bin.16</strain>
    </source>
</reference>
<evidence type="ECO:0000313" key="2">
    <source>
        <dbReference type="Proteomes" id="UP000757900"/>
    </source>
</evidence>
<feature type="non-terminal residue" evidence="1">
    <location>
        <position position="60"/>
    </location>
</feature>
<dbReference type="AlphaFoldDB" id="A0A929MRB0"/>
<dbReference type="SUPFAM" id="SSF48013">
    <property type="entry name" value="NusB-like"/>
    <property type="match status" value="1"/>
</dbReference>
<evidence type="ECO:0000313" key="1">
    <source>
        <dbReference type="EMBL" id="MBF0935829.1"/>
    </source>
</evidence>
<name>A0A929MRB0_ABIDE</name>
<dbReference type="Proteomes" id="UP000757900">
    <property type="component" value="Unassembled WGS sequence"/>
</dbReference>
<organism evidence="1 2">
    <name type="scientific">Abiotrophia defectiva</name>
    <name type="common">Streptococcus defectivus</name>
    <dbReference type="NCBI Taxonomy" id="46125"/>
    <lineage>
        <taxon>Bacteria</taxon>
        <taxon>Bacillati</taxon>
        <taxon>Bacillota</taxon>
        <taxon>Bacilli</taxon>
        <taxon>Lactobacillales</taxon>
        <taxon>Aerococcaceae</taxon>
        <taxon>Abiotrophia</taxon>
    </lineage>
</organism>
<sequence>MKVKSLAAKRLKHNVRFQALQLLVEIDWHDQYSNVLLNRALSQSELKPVDQGLLVNLVYG</sequence>
<gene>
    <name evidence="1" type="ORF">HXK00_09370</name>
</gene>